<keyword evidence="5 9" id="KW-0547">Nucleotide-binding</keyword>
<comment type="cofactor">
    <cofactor evidence="1 9">
        <name>Mg(2+)</name>
        <dbReference type="ChEBI" id="CHEBI:18420"/>
    </cofactor>
</comment>
<comment type="caution">
    <text evidence="14">The sequence shown here is derived from an EMBL/GenBank/DDBJ whole genome shotgun (WGS) entry which is preliminary data.</text>
</comment>
<dbReference type="EC" id="3.6.5.-" evidence="9"/>
<dbReference type="InterPro" id="IPR006074">
    <property type="entry name" value="GTP1-OBG_CS"/>
</dbReference>
<dbReference type="Gene3D" id="3.30.300.350">
    <property type="entry name" value="GTP-binding protein OBG, C-terminal domain"/>
    <property type="match status" value="1"/>
</dbReference>
<dbReference type="GO" id="GO:0005525">
    <property type="term" value="F:GTP binding"/>
    <property type="evidence" value="ECO:0007669"/>
    <property type="project" value="UniProtKB-UniRule"/>
</dbReference>
<evidence type="ECO:0000256" key="7">
    <source>
        <dbReference type="ARBA" id="ARBA00022842"/>
    </source>
</evidence>
<evidence type="ECO:0000313" key="14">
    <source>
        <dbReference type="EMBL" id="THJ67492.1"/>
    </source>
</evidence>
<dbReference type="InterPro" id="IPR014100">
    <property type="entry name" value="GTP-bd_Obg/CgtA"/>
</dbReference>
<name>A0A4S5E7L3_9MICC</name>
<organism evidence="14 15">
    <name type="scientific">Arthrobacter echini</name>
    <dbReference type="NCBI Taxonomy" id="1529066"/>
    <lineage>
        <taxon>Bacteria</taxon>
        <taxon>Bacillati</taxon>
        <taxon>Actinomycetota</taxon>
        <taxon>Actinomycetes</taxon>
        <taxon>Micrococcales</taxon>
        <taxon>Micrococcaceae</taxon>
        <taxon>Arthrobacter</taxon>
    </lineage>
</organism>
<dbReference type="InterPro" id="IPR045086">
    <property type="entry name" value="OBG_GTPase"/>
</dbReference>
<dbReference type="RefSeq" id="WP_136453430.1">
    <property type="nucleotide sequence ID" value="NZ_SSWH01000003.1"/>
</dbReference>
<dbReference type="HAMAP" id="MF_01454">
    <property type="entry name" value="GTPase_Obg"/>
    <property type="match status" value="1"/>
</dbReference>
<evidence type="ECO:0000313" key="15">
    <source>
        <dbReference type="Proteomes" id="UP000305233"/>
    </source>
</evidence>
<dbReference type="GO" id="GO:0005737">
    <property type="term" value="C:cytoplasm"/>
    <property type="evidence" value="ECO:0007669"/>
    <property type="project" value="UniProtKB-SubCell"/>
</dbReference>
<dbReference type="OrthoDB" id="9807318at2"/>
<proteinExistence type="inferred from homology"/>
<comment type="subunit">
    <text evidence="9">Monomer.</text>
</comment>
<dbReference type="PROSITE" id="PS00905">
    <property type="entry name" value="GTP1_OBG"/>
    <property type="match status" value="1"/>
</dbReference>
<evidence type="ECO:0000259" key="12">
    <source>
        <dbReference type="PROSITE" id="PS51881"/>
    </source>
</evidence>
<dbReference type="InterPro" id="IPR036346">
    <property type="entry name" value="GTP-bd_prot_GTP1/OBG_C_sf"/>
</dbReference>
<dbReference type="PROSITE" id="PS51710">
    <property type="entry name" value="G_OBG"/>
    <property type="match status" value="1"/>
</dbReference>
<comment type="similarity">
    <text evidence="2 9">Belongs to the TRAFAC class OBG-HflX-like GTPase superfamily. OBG GTPase family.</text>
</comment>
<evidence type="ECO:0000256" key="4">
    <source>
        <dbReference type="ARBA" id="ARBA00022723"/>
    </source>
</evidence>
<keyword evidence="7 9" id="KW-0460">Magnesium</keyword>
<dbReference type="NCBIfam" id="TIGR02729">
    <property type="entry name" value="Obg_CgtA"/>
    <property type="match status" value="1"/>
</dbReference>
<feature type="binding site" evidence="9">
    <location>
        <position position="173"/>
    </location>
    <ligand>
        <name>Mg(2+)</name>
        <dbReference type="ChEBI" id="CHEBI:18420"/>
    </ligand>
</feature>
<keyword evidence="15" id="KW-1185">Reference proteome</keyword>
<feature type="binding site" evidence="9">
    <location>
        <begin position="212"/>
        <end position="215"/>
    </location>
    <ligand>
        <name>GTP</name>
        <dbReference type="ChEBI" id="CHEBI:37565"/>
    </ligand>
</feature>
<dbReference type="SUPFAM" id="SSF82051">
    <property type="entry name" value="Obg GTP-binding protein N-terminal domain"/>
    <property type="match status" value="1"/>
</dbReference>
<dbReference type="Proteomes" id="UP000305233">
    <property type="component" value="Unassembled WGS sequence"/>
</dbReference>
<feature type="domain" description="OBG-type G" evidence="11">
    <location>
        <begin position="160"/>
        <end position="343"/>
    </location>
</feature>
<feature type="binding site" evidence="9">
    <location>
        <begin position="295"/>
        <end position="298"/>
    </location>
    <ligand>
        <name>GTP</name>
        <dbReference type="ChEBI" id="CHEBI:37565"/>
    </ligand>
</feature>
<feature type="binding site" evidence="9">
    <location>
        <position position="193"/>
    </location>
    <ligand>
        <name>Mg(2+)</name>
        <dbReference type="ChEBI" id="CHEBI:18420"/>
    </ligand>
</feature>
<feature type="binding site" evidence="9">
    <location>
        <begin position="166"/>
        <end position="173"/>
    </location>
    <ligand>
        <name>GTP</name>
        <dbReference type="ChEBI" id="CHEBI:37565"/>
    </ligand>
</feature>
<dbReference type="InterPro" id="IPR031167">
    <property type="entry name" value="G_OBG"/>
</dbReference>
<dbReference type="CDD" id="cd01898">
    <property type="entry name" value="Obg"/>
    <property type="match status" value="1"/>
</dbReference>
<dbReference type="SUPFAM" id="SSF102741">
    <property type="entry name" value="Obg GTP-binding protein C-terminal domain"/>
    <property type="match status" value="1"/>
</dbReference>
<dbReference type="PANTHER" id="PTHR11702:SF31">
    <property type="entry name" value="MITOCHONDRIAL RIBOSOME-ASSOCIATED GTPASE 2"/>
    <property type="match status" value="1"/>
</dbReference>
<feature type="domain" description="OCT" evidence="12">
    <location>
        <begin position="363"/>
        <end position="447"/>
    </location>
</feature>
<dbReference type="FunFam" id="2.70.210.12:FF:000001">
    <property type="entry name" value="GTPase Obg"/>
    <property type="match status" value="1"/>
</dbReference>
<dbReference type="Pfam" id="PF01926">
    <property type="entry name" value="MMR_HSR1"/>
    <property type="match status" value="1"/>
</dbReference>
<dbReference type="NCBIfam" id="TIGR03595">
    <property type="entry name" value="Obg_CgtA_exten"/>
    <property type="match status" value="1"/>
</dbReference>
<dbReference type="InterPro" id="IPR006073">
    <property type="entry name" value="GTP-bd"/>
</dbReference>
<keyword evidence="3 9" id="KW-0963">Cytoplasm</keyword>
<evidence type="ECO:0000259" key="11">
    <source>
        <dbReference type="PROSITE" id="PS51710"/>
    </source>
</evidence>
<comment type="function">
    <text evidence="9">An essential GTPase which binds GTP, GDP and possibly (p)ppGpp with moderate affinity, with high nucleotide exchange rates and a fairly low GTP hydrolysis rate. Plays a role in control of the cell cycle, stress response, ribosome biogenesis and in those bacteria that undergo differentiation, in morphogenesis control.</text>
</comment>
<feature type="region of interest" description="Disordered" evidence="10">
    <location>
        <begin position="501"/>
        <end position="527"/>
    </location>
</feature>
<keyword evidence="6 9" id="KW-0378">Hydrolase</keyword>
<feature type="binding site" evidence="9">
    <location>
        <begin position="191"/>
        <end position="195"/>
    </location>
    <ligand>
        <name>GTP</name>
        <dbReference type="ChEBI" id="CHEBI:37565"/>
    </ligand>
</feature>
<dbReference type="GO" id="GO:0000287">
    <property type="term" value="F:magnesium ion binding"/>
    <property type="evidence" value="ECO:0007669"/>
    <property type="project" value="InterPro"/>
</dbReference>
<evidence type="ECO:0000256" key="2">
    <source>
        <dbReference type="ARBA" id="ARBA00007699"/>
    </source>
</evidence>
<dbReference type="InterPro" id="IPR036726">
    <property type="entry name" value="GTP1_OBG_dom_sf"/>
</dbReference>
<evidence type="ECO:0000256" key="8">
    <source>
        <dbReference type="ARBA" id="ARBA00023134"/>
    </source>
</evidence>
<dbReference type="AlphaFoldDB" id="A0A4S5E7L3"/>
<dbReference type="PANTHER" id="PTHR11702">
    <property type="entry name" value="DEVELOPMENTALLY REGULATED GTP-BINDING PROTEIN-RELATED"/>
    <property type="match status" value="1"/>
</dbReference>
<reference evidence="14 15" key="1">
    <citation type="submission" date="2019-04" db="EMBL/GenBank/DDBJ databases">
        <authorList>
            <person name="Liu Q."/>
            <person name="Xin Y.-H."/>
        </authorList>
    </citation>
    <scope>NUCLEOTIDE SEQUENCE [LARGE SCALE GENOMIC DNA]</scope>
    <source>
        <strain evidence="14 15">AM23</strain>
    </source>
</reference>
<dbReference type="EMBL" id="SSWH01000003">
    <property type="protein sequence ID" value="THJ67492.1"/>
    <property type="molecule type" value="Genomic_DNA"/>
</dbReference>
<dbReference type="Gene3D" id="3.40.50.300">
    <property type="entry name" value="P-loop containing nucleotide triphosphate hydrolases"/>
    <property type="match status" value="1"/>
</dbReference>
<dbReference type="Pfam" id="PF01018">
    <property type="entry name" value="GTP1_OBG"/>
    <property type="match status" value="1"/>
</dbReference>
<dbReference type="GO" id="GO:0042254">
    <property type="term" value="P:ribosome biogenesis"/>
    <property type="evidence" value="ECO:0007669"/>
    <property type="project" value="UniProtKB-UniRule"/>
</dbReference>
<feature type="domain" description="Obg" evidence="13">
    <location>
        <begin position="2"/>
        <end position="159"/>
    </location>
</feature>
<dbReference type="NCBIfam" id="NF008954">
    <property type="entry name" value="PRK12296.1"/>
    <property type="match status" value="1"/>
</dbReference>
<dbReference type="NCBIfam" id="NF008956">
    <property type="entry name" value="PRK12299.1"/>
    <property type="match status" value="1"/>
</dbReference>
<dbReference type="NCBIfam" id="NF008955">
    <property type="entry name" value="PRK12297.1"/>
    <property type="match status" value="1"/>
</dbReference>
<feature type="binding site" evidence="9">
    <location>
        <begin position="324"/>
        <end position="326"/>
    </location>
    <ligand>
        <name>GTP</name>
        <dbReference type="ChEBI" id="CHEBI:37565"/>
    </ligand>
</feature>
<dbReference type="PROSITE" id="PS51881">
    <property type="entry name" value="OCT"/>
    <property type="match status" value="1"/>
</dbReference>
<dbReference type="InterPro" id="IPR006169">
    <property type="entry name" value="GTP1_OBG_dom"/>
</dbReference>
<dbReference type="Pfam" id="PF09269">
    <property type="entry name" value="DUF1967"/>
    <property type="match status" value="1"/>
</dbReference>
<dbReference type="SUPFAM" id="SSF52540">
    <property type="entry name" value="P-loop containing nucleoside triphosphate hydrolases"/>
    <property type="match status" value="1"/>
</dbReference>
<comment type="subcellular location">
    <subcellularLocation>
        <location evidence="9">Cytoplasm</location>
    </subcellularLocation>
</comment>
<accession>A0A4S5E7L3</accession>
<evidence type="ECO:0000256" key="3">
    <source>
        <dbReference type="ARBA" id="ARBA00022490"/>
    </source>
</evidence>
<sequence length="527" mass="56037">MASFVDRVVLHVSGGTGGHGCVSVHREKFKPLGGPDGGNGGDGGDVILRVDHQNTTLLDYHHAPHRHATNGGSGMGDWRGGRSGETLVLPVPDGTVVKTKDGEVLADLVGEGTEFVAAAGGQGGLGNAALSSQKRKAPGFALLGIPGEERDIVLELKSIADVALVGFPSAGKSSLIAAMSAARPKIADYPFTTLVPNLGVVQAGSTRFTIADVPGLIEGASEGKGLGHHFLRHVERCAAIVHVLDCAALETDRDPLGDLAVIEAELEKYSVDMSFAGPDGDVVPLNERPRLVALNKVDVPDGRDMAGFVRPELEARGYRVFEVSASSHEGLRQLGFAMAEIVENERRAVASAPPTVVPPVLRPRGVNAASFRIRNEEKDALPLYRVLGDKPERWVKQTDFTNDEAVGYLADRLAKLGVEEQLFKSGAKPGDTVVIGEGDGVIFDWEPTMMGGAELLAGPRGSDLRLAEYIRPTREQKREEYQERKDARAAARAELEADRKAGIWTESVDERRAAAPAQQEVDAESGG</sequence>
<keyword evidence="8 9" id="KW-0342">GTP-binding</keyword>
<protein>
    <recommendedName>
        <fullName evidence="9">GTPase Obg</fullName>
        <ecNumber evidence="9">3.6.5.-</ecNumber>
    </recommendedName>
    <alternativeName>
        <fullName evidence="9">GTP-binding protein Obg</fullName>
    </alternativeName>
</protein>
<evidence type="ECO:0000256" key="10">
    <source>
        <dbReference type="SAM" id="MobiDB-lite"/>
    </source>
</evidence>
<evidence type="ECO:0000256" key="1">
    <source>
        <dbReference type="ARBA" id="ARBA00001946"/>
    </source>
</evidence>
<dbReference type="PROSITE" id="PS51883">
    <property type="entry name" value="OBG"/>
    <property type="match status" value="1"/>
</dbReference>
<evidence type="ECO:0000256" key="6">
    <source>
        <dbReference type="ARBA" id="ARBA00022801"/>
    </source>
</evidence>
<dbReference type="InterPro" id="IPR027417">
    <property type="entry name" value="P-loop_NTPase"/>
</dbReference>
<dbReference type="PRINTS" id="PR00326">
    <property type="entry name" value="GTP1OBG"/>
</dbReference>
<dbReference type="Gene3D" id="2.70.210.12">
    <property type="entry name" value="GTP1/OBG domain"/>
    <property type="match status" value="1"/>
</dbReference>
<evidence type="ECO:0000256" key="5">
    <source>
        <dbReference type="ARBA" id="ARBA00022741"/>
    </source>
</evidence>
<keyword evidence="4 9" id="KW-0479">Metal-binding</keyword>
<dbReference type="GO" id="GO:0003924">
    <property type="term" value="F:GTPase activity"/>
    <property type="evidence" value="ECO:0007669"/>
    <property type="project" value="UniProtKB-UniRule"/>
</dbReference>
<evidence type="ECO:0000256" key="9">
    <source>
        <dbReference type="HAMAP-Rule" id="MF_01454"/>
    </source>
</evidence>
<gene>
    <name evidence="14" type="primary">obgE</name>
    <name evidence="9" type="synonym">obg</name>
    <name evidence="14" type="ORF">E8P82_05190</name>
</gene>
<dbReference type="InterPro" id="IPR015349">
    <property type="entry name" value="OCT_dom"/>
</dbReference>
<evidence type="ECO:0000259" key="13">
    <source>
        <dbReference type="PROSITE" id="PS51883"/>
    </source>
</evidence>